<gene>
    <name evidence="2" type="ORF">AALO_G00289490</name>
</gene>
<accession>A0AAV6FKZ5</accession>
<evidence type="ECO:0000313" key="2">
    <source>
        <dbReference type="EMBL" id="KAG5261867.1"/>
    </source>
</evidence>
<dbReference type="PANTHER" id="PTHR13958:SF3">
    <property type="entry name" value="CAP-GLY DOMAIN-CONTAINING PROTEIN-RELATED"/>
    <property type="match status" value="1"/>
</dbReference>
<evidence type="ECO:0000313" key="3">
    <source>
        <dbReference type="Proteomes" id="UP000823561"/>
    </source>
</evidence>
<dbReference type="GO" id="GO:0005813">
    <property type="term" value="C:centrosome"/>
    <property type="evidence" value="ECO:0007669"/>
    <property type="project" value="InterPro"/>
</dbReference>
<sequence length="674" mass="75777">MIMGATVVEGEPHGGVPSYMPPSLEFSGLEGQTEAMIMDQNNPFKVLIDQKKVQSPNKEKYLLGMKVWLQTQMGIQRVGQHLPQLNGTVPLPEEAALAAAACPSVVDDGWTSFMFSMIHRMVTEENGRAELWATVLQFKEQALVQEAQAKLDLLSCQPRCGEETGQGPLTESIRVTSQLMHQQAQMKKLIQATQAASEDRKMLLKHLADLKTQRASTIQLQKQAEVYRKEAQMSESVVETSVLQPGQMQRTDLKAPEARLVSPAASAPDQDTKVLYSEVQDTEDQTFEQDLSLKVAMGEHQEKVDKSSYENDKYEELSTKDLYDLLLAKQGELEEIFQKNGTLRTLSPKYEVASHDAAVMPDDTEDSDLQYKDDFESGEDEAETCSSLSSTDDCVEFLLTDSAVSAAEETRRVSAHSDQQALGQLNREDKAAPSNTRAQDQASWSTKAGQAGSKVTIPTRQLQVQALDTPHHPGKVEMLVHHAVQEMWQSFELGQDPKDLSGVRTPRPSEQYLVMDTPGQATNTISRRSYNKLIFDLSWETLQDLCAKDPTTQPVWKQIQPERRNYVNKLKSFDGLSKVQHYITEEVFKRCGLQEGKDAGAYGKVFAHIFKGLNMEKYDQILIKDIPVEEHQWRDQDREAYDVKNKYAKVVFDHLIDDTLTCLLGLSKKKNKRS</sequence>
<name>A0AAV6FKZ5_9TELE</name>
<dbReference type="GO" id="GO:0034453">
    <property type="term" value="P:microtubule anchoring"/>
    <property type="evidence" value="ECO:0007669"/>
    <property type="project" value="InterPro"/>
</dbReference>
<dbReference type="Proteomes" id="UP000823561">
    <property type="component" value="Chromosome 23"/>
</dbReference>
<dbReference type="PANTHER" id="PTHR13958">
    <property type="entry name" value="CENTROSOME-ASSOCIATED PROTEIN 350"/>
    <property type="match status" value="1"/>
</dbReference>
<protein>
    <submittedName>
        <fullName evidence="2">Uncharacterized protein</fullName>
    </submittedName>
</protein>
<reference evidence="2" key="1">
    <citation type="submission" date="2020-10" db="EMBL/GenBank/DDBJ databases">
        <title>Chromosome-scale genome assembly of the Allis shad, Alosa alosa.</title>
        <authorList>
            <person name="Margot Z."/>
            <person name="Christophe K."/>
            <person name="Cabau C."/>
            <person name="Louis A."/>
            <person name="Berthelot C."/>
            <person name="Parey E."/>
            <person name="Roest Crollius H."/>
            <person name="Montfort J."/>
            <person name="Robinson-Rechavi M."/>
            <person name="Bucao C."/>
            <person name="Bouchez O."/>
            <person name="Gislard M."/>
            <person name="Lluch J."/>
            <person name="Milhes M."/>
            <person name="Lampietro C."/>
            <person name="Lopez Roques C."/>
            <person name="Donnadieu C."/>
            <person name="Braasch I."/>
            <person name="Desvignes T."/>
            <person name="Postlethwait J."/>
            <person name="Bobe J."/>
            <person name="Guiguen Y."/>
        </authorList>
    </citation>
    <scope>NUCLEOTIDE SEQUENCE</scope>
    <source>
        <strain evidence="2">M-15738</strain>
        <tissue evidence="2">Blood</tissue>
    </source>
</reference>
<keyword evidence="3" id="KW-1185">Reference proteome</keyword>
<feature type="region of interest" description="Disordered" evidence="1">
    <location>
        <begin position="355"/>
        <end position="388"/>
    </location>
</feature>
<comment type="caution">
    <text evidence="2">The sequence shown here is derived from an EMBL/GenBank/DDBJ whole genome shotgun (WGS) entry which is preliminary data.</text>
</comment>
<feature type="region of interest" description="Disordered" evidence="1">
    <location>
        <begin position="409"/>
        <end position="454"/>
    </location>
</feature>
<dbReference type="EMBL" id="JADWDJ010000023">
    <property type="protein sequence ID" value="KAG5261867.1"/>
    <property type="molecule type" value="Genomic_DNA"/>
</dbReference>
<organism evidence="2 3">
    <name type="scientific">Alosa alosa</name>
    <name type="common">allis shad</name>
    <dbReference type="NCBI Taxonomy" id="278164"/>
    <lineage>
        <taxon>Eukaryota</taxon>
        <taxon>Metazoa</taxon>
        <taxon>Chordata</taxon>
        <taxon>Craniata</taxon>
        <taxon>Vertebrata</taxon>
        <taxon>Euteleostomi</taxon>
        <taxon>Actinopterygii</taxon>
        <taxon>Neopterygii</taxon>
        <taxon>Teleostei</taxon>
        <taxon>Clupei</taxon>
        <taxon>Clupeiformes</taxon>
        <taxon>Clupeoidei</taxon>
        <taxon>Clupeidae</taxon>
        <taxon>Alosa</taxon>
    </lineage>
</organism>
<proteinExistence type="predicted"/>
<dbReference type="AlphaFoldDB" id="A0AAV6FKZ5"/>
<dbReference type="InterPro" id="IPR028750">
    <property type="entry name" value="CEP350/CC187"/>
</dbReference>
<feature type="compositionally biased region" description="Polar residues" evidence="1">
    <location>
        <begin position="433"/>
        <end position="448"/>
    </location>
</feature>
<dbReference type="GO" id="GO:0008017">
    <property type="term" value="F:microtubule binding"/>
    <property type="evidence" value="ECO:0007669"/>
    <property type="project" value="InterPro"/>
</dbReference>
<evidence type="ECO:0000256" key="1">
    <source>
        <dbReference type="SAM" id="MobiDB-lite"/>
    </source>
</evidence>